<feature type="region of interest" description="Disordered" evidence="1">
    <location>
        <begin position="1"/>
        <end position="53"/>
    </location>
</feature>
<sequence length="53" mass="5822">MRPATNQLKSYQGWLVSPPRPPPPPPEMCGCNDNDKQQANKQATSNKPQATTT</sequence>
<reference evidence="2" key="1">
    <citation type="journal article" date="2020" name="Stud. Mycol.">
        <title>101 Dothideomycetes genomes: a test case for predicting lifestyles and emergence of pathogens.</title>
        <authorList>
            <person name="Haridas S."/>
            <person name="Albert R."/>
            <person name="Binder M."/>
            <person name="Bloem J."/>
            <person name="Labutti K."/>
            <person name="Salamov A."/>
            <person name="Andreopoulos B."/>
            <person name="Baker S."/>
            <person name="Barry K."/>
            <person name="Bills G."/>
            <person name="Bluhm B."/>
            <person name="Cannon C."/>
            <person name="Castanera R."/>
            <person name="Culley D."/>
            <person name="Daum C."/>
            <person name="Ezra D."/>
            <person name="Gonzalez J."/>
            <person name="Henrissat B."/>
            <person name="Kuo A."/>
            <person name="Liang C."/>
            <person name="Lipzen A."/>
            <person name="Lutzoni F."/>
            <person name="Magnuson J."/>
            <person name="Mondo S."/>
            <person name="Nolan M."/>
            <person name="Ohm R."/>
            <person name="Pangilinan J."/>
            <person name="Park H.-J."/>
            <person name="Ramirez L."/>
            <person name="Alfaro M."/>
            <person name="Sun H."/>
            <person name="Tritt A."/>
            <person name="Yoshinaga Y."/>
            <person name="Zwiers L.-H."/>
            <person name="Turgeon B."/>
            <person name="Goodwin S."/>
            <person name="Spatafora J."/>
            <person name="Crous P."/>
            <person name="Grigoriev I."/>
        </authorList>
    </citation>
    <scope>NUCLEOTIDE SEQUENCE</scope>
    <source>
        <strain evidence="2">CBS 279.74</strain>
    </source>
</reference>
<proteinExistence type="predicted"/>
<protein>
    <submittedName>
        <fullName evidence="2">Uncharacterized protein</fullName>
    </submittedName>
</protein>
<feature type="compositionally biased region" description="Polar residues" evidence="1">
    <location>
        <begin position="1"/>
        <end position="10"/>
    </location>
</feature>
<evidence type="ECO:0000256" key="1">
    <source>
        <dbReference type="SAM" id="MobiDB-lite"/>
    </source>
</evidence>
<gene>
    <name evidence="2" type="ORF">K504DRAFT_288964</name>
</gene>
<feature type="compositionally biased region" description="Polar residues" evidence="1">
    <location>
        <begin position="39"/>
        <end position="53"/>
    </location>
</feature>
<dbReference type="Proteomes" id="UP000799428">
    <property type="component" value="Unassembled WGS sequence"/>
</dbReference>
<keyword evidence="3" id="KW-1185">Reference proteome</keyword>
<evidence type="ECO:0000313" key="2">
    <source>
        <dbReference type="EMBL" id="KAF2708782.1"/>
    </source>
</evidence>
<evidence type="ECO:0000313" key="3">
    <source>
        <dbReference type="Proteomes" id="UP000799428"/>
    </source>
</evidence>
<accession>A0A6G1K8I8</accession>
<dbReference type="AlphaFoldDB" id="A0A6G1K8I8"/>
<feature type="compositionally biased region" description="Pro residues" evidence="1">
    <location>
        <begin position="18"/>
        <end position="27"/>
    </location>
</feature>
<dbReference type="EMBL" id="MU005771">
    <property type="protein sequence ID" value="KAF2708782.1"/>
    <property type="molecule type" value="Genomic_DNA"/>
</dbReference>
<organism evidence="2 3">
    <name type="scientific">Pleomassaria siparia CBS 279.74</name>
    <dbReference type="NCBI Taxonomy" id="1314801"/>
    <lineage>
        <taxon>Eukaryota</taxon>
        <taxon>Fungi</taxon>
        <taxon>Dikarya</taxon>
        <taxon>Ascomycota</taxon>
        <taxon>Pezizomycotina</taxon>
        <taxon>Dothideomycetes</taxon>
        <taxon>Pleosporomycetidae</taxon>
        <taxon>Pleosporales</taxon>
        <taxon>Pleomassariaceae</taxon>
        <taxon>Pleomassaria</taxon>
    </lineage>
</organism>
<name>A0A6G1K8I8_9PLEO</name>